<dbReference type="SMART" id="SM00248">
    <property type="entry name" value="ANK"/>
    <property type="match status" value="6"/>
</dbReference>
<protein>
    <recommendedName>
        <fullName evidence="7">Ankyrin repeat domain-containing protein 6</fullName>
    </recommendedName>
</protein>
<dbReference type="Proteomes" id="UP001152799">
    <property type="component" value="Chromosome 9"/>
</dbReference>
<dbReference type="OrthoDB" id="424503at2759"/>
<dbReference type="GO" id="GO:0005634">
    <property type="term" value="C:nucleus"/>
    <property type="evidence" value="ECO:0007669"/>
    <property type="project" value="TreeGrafter"/>
</dbReference>
<dbReference type="PRINTS" id="PR01415">
    <property type="entry name" value="ANKYRIN"/>
</dbReference>
<feature type="compositionally biased region" description="Polar residues" evidence="4">
    <location>
        <begin position="446"/>
        <end position="455"/>
    </location>
</feature>
<feature type="repeat" description="ANK" evidence="3">
    <location>
        <begin position="41"/>
        <end position="73"/>
    </location>
</feature>
<feature type="region of interest" description="Disordered" evidence="4">
    <location>
        <begin position="268"/>
        <end position="287"/>
    </location>
</feature>
<evidence type="ECO:0000256" key="4">
    <source>
        <dbReference type="SAM" id="MobiDB-lite"/>
    </source>
</evidence>
<evidence type="ECO:0000313" key="5">
    <source>
        <dbReference type="EMBL" id="CAG9773604.1"/>
    </source>
</evidence>
<dbReference type="PROSITE" id="PS50297">
    <property type="entry name" value="ANK_REP_REGION"/>
    <property type="match status" value="6"/>
</dbReference>
<dbReference type="PANTHER" id="PTHR24201">
    <property type="entry name" value="ANK_REP_REGION DOMAIN-CONTAINING PROTEIN"/>
    <property type="match status" value="1"/>
</dbReference>
<name>A0A9N9QJZ3_9CUCU</name>
<keyword evidence="2 3" id="KW-0040">ANK repeat</keyword>
<feature type="region of interest" description="Disordered" evidence="4">
    <location>
        <begin position="410"/>
        <end position="523"/>
    </location>
</feature>
<dbReference type="SUPFAM" id="SSF48403">
    <property type="entry name" value="Ankyrin repeat"/>
    <property type="match status" value="1"/>
</dbReference>
<gene>
    <name evidence="5" type="ORF">CEUTPL_LOCUS13993</name>
</gene>
<feature type="repeat" description="ANK" evidence="3">
    <location>
        <begin position="110"/>
        <end position="142"/>
    </location>
</feature>
<dbReference type="InterPro" id="IPR002110">
    <property type="entry name" value="Ankyrin_rpt"/>
</dbReference>
<dbReference type="PANTHER" id="PTHR24201:SF13">
    <property type="entry name" value="ANKYRIN REPEAT DOMAIN-CONTAINING PROTEIN 6-LIKE"/>
    <property type="match status" value="1"/>
</dbReference>
<feature type="repeat" description="ANK" evidence="3">
    <location>
        <begin position="209"/>
        <end position="241"/>
    </location>
</feature>
<evidence type="ECO:0000256" key="2">
    <source>
        <dbReference type="ARBA" id="ARBA00023043"/>
    </source>
</evidence>
<organism evidence="5 6">
    <name type="scientific">Ceutorhynchus assimilis</name>
    <name type="common">cabbage seed weevil</name>
    <dbReference type="NCBI Taxonomy" id="467358"/>
    <lineage>
        <taxon>Eukaryota</taxon>
        <taxon>Metazoa</taxon>
        <taxon>Ecdysozoa</taxon>
        <taxon>Arthropoda</taxon>
        <taxon>Hexapoda</taxon>
        <taxon>Insecta</taxon>
        <taxon>Pterygota</taxon>
        <taxon>Neoptera</taxon>
        <taxon>Endopterygota</taxon>
        <taxon>Coleoptera</taxon>
        <taxon>Polyphaga</taxon>
        <taxon>Cucujiformia</taxon>
        <taxon>Curculionidae</taxon>
        <taxon>Ceutorhynchinae</taxon>
        <taxon>Ceutorhynchus</taxon>
    </lineage>
</organism>
<feature type="compositionally biased region" description="Basic and acidic residues" evidence="4">
    <location>
        <begin position="676"/>
        <end position="687"/>
    </location>
</feature>
<keyword evidence="1" id="KW-0677">Repeat</keyword>
<evidence type="ECO:0008006" key="7">
    <source>
        <dbReference type="Google" id="ProtNLM"/>
    </source>
</evidence>
<dbReference type="Pfam" id="PF12796">
    <property type="entry name" value="Ank_2"/>
    <property type="match status" value="2"/>
</dbReference>
<keyword evidence="6" id="KW-1185">Reference proteome</keyword>
<feature type="repeat" description="ANK" evidence="3">
    <location>
        <begin position="76"/>
        <end position="108"/>
    </location>
</feature>
<dbReference type="AlphaFoldDB" id="A0A9N9QJZ3"/>
<evidence type="ECO:0000256" key="1">
    <source>
        <dbReference type="ARBA" id="ARBA00022737"/>
    </source>
</evidence>
<dbReference type="InterPro" id="IPR050776">
    <property type="entry name" value="Ank_Repeat/CDKN_Inhibitor"/>
</dbReference>
<sequence length="722" mass="78836">MSSPVGEPGSAARAAAASGDCAALGRLLPARGPARFTRDSLGRTAIHLAAANGRAPALRMLLAIAAAQEIEARDGAGCTPLHRAAADGHEEVARALLAKGARADTVDAVHGNTPLHECSWKGHSRTVRLLCAAGAPLGVSNNGGFAPLHLTCQNGHNQSCRELLLAGADPDMRNGYGDTALHTAARYGHAGVTRILISAKCKVSERNKNGDTALHIAAAMGRRKLTRILLEAGCDKTIRNKQAETARDIALRKDLGEIVFILEENNSREGRRSKKEKTSKRRSKSKVRFEGKVAKDVVDIAITETTRTPPSKSGNNNNKNWSPYGCHYYPDPEAFPSPNLDSLPPEPLKKGEQYFLDLAGNICKGPVGVGYTCYCAPLFRHLEAKIEKDKKELVRAQVRLGQRVAGLEQRMSRGGYGRRSERVINLNKEPEPQLSRSRSLEMLDTATKSQLQATRSMDELDPRDEDPQGGPRPSVKELVARIQEQQQHNASYNEGAHSESSDDEDGPLRMPSRKGPMGDTNLIQVPLGQSPGPIRLGHYENVPNEAAPRSRSGLYSPTGDPSMVDSSTHYIEPIVKIQEPSAIRYNQYHQASTSKYDPMNPYQPEMRYNDTTYHHHYYEEDQLPNTSKFYDHSMSARLAKLRVIESSSKGYPDSKNPIEGSSRMLDPNFIANRVLENPHDTVDRDTNNDSGYSTKVYGSSKGNSPSLSGQIEGDCLGASSLV</sequence>
<reference evidence="5" key="1">
    <citation type="submission" date="2022-01" db="EMBL/GenBank/DDBJ databases">
        <authorList>
            <person name="King R."/>
        </authorList>
    </citation>
    <scope>NUCLEOTIDE SEQUENCE</scope>
</reference>
<feature type="repeat" description="ANK" evidence="3">
    <location>
        <begin position="176"/>
        <end position="208"/>
    </location>
</feature>
<dbReference type="PROSITE" id="PS50088">
    <property type="entry name" value="ANK_REPEAT"/>
    <property type="match status" value="6"/>
</dbReference>
<feature type="compositionally biased region" description="Polar residues" evidence="4">
    <location>
        <begin position="688"/>
        <end position="709"/>
    </location>
</feature>
<evidence type="ECO:0000313" key="6">
    <source>
        <dbReference type="Proteomes" id="UP001152799"/>
    </source>
</evidence>
<feature type="compositionally biased region" description="Polar residues" evidence="4">
    <location>
        <begin position="483"/>
        <end position="492"/>
    </location>
</feature>
<evidence type="ECO:0000256" key="3">
    <source>
        <dbReference type="PROSITE-ProRule" id="PRU00023"/>
    </source>
</evidence>
<dbReference type="InterPro" id="IPR036770">
    <property type="entry name" value="Ankyrin_rpt-contain_sf"/>
</dbReference>
<feature type="compositionally biased region" description="Basic residues" evidence="4">
    <location>
        <begin position="271"/>
        <end position="286"/>
    </location>
</feature>
<accession>A0A9N9QJZ3</accession>
<proteinExistence type="predicted"/>
<dbReference type="EMBL" id="OU892285">
    <property type="protein sequence ID" value="CAG9773604.1"/>
    <property type="molecule type" value="Genomic_DNA"/>
</dbReference>
<dbReference type="Gene3D" id="1.25.40.20">
    <property type="entry name" value="Ankyrin repeat-containing domain"/>
    <property type="match status" value="1"/>
</dbReference>
<feature type="repeat" description="ANK" evidence="3">
    <location>
        <begin position="143"/>
        <end position="175"/>
    </location>
</feature>
<dbReference type="Pfam" id="PF00023">
    <property type="entry name" value="Ank"/>
    <property type="match status" value="1"/>
</dbReference>
<feature type="region of interest" description="Disordered" evidence="4">
    <location>
        <begin position="674"/>
        <end position="712"/>
    </location>
</feature>